<comment type="caution">
    <text evidence="10">The sequence shown here is derived from an EMBL/GenBank/DDBJ whole genome shotgun (WGS) entry which is preliminary data.</text>
</comment>
<keyword evidence="3 7" id="KW-0812">Transmembrane</keyword>
<dbReference type="PRINTS" id="PR00220">
    <property type="entry name" value="SYNAPTOPHYSN"/>
</dbReference>
<evidence type="ECO:0000256" key="2">
    <source>
        <dbReference type="ARBA" id="ARBA00006476"/>
    </source>
</evidence>
<dbReference type="EMBL" id="LUCM01003132">
    <property type="protein sequence ID" value="KAA0196293.1"/>
    <property type="molecule type" value="Genomic_DNA"/>
</dbReference>
<evidence type="ECO:0000256" key="5">
    <source>
        <dbReference type="ARBA" id="ARBA00023136"/>
    </source>
</evidence>
<dbReference type="OrthoDB" id="10006326at2759"/>
<evidence type="ECO:0000256" key="7">
    <source>
        <dbReference type="PROSITE-ProRule" id="PRU00581"/>
    </source>
</evidence>
<evidence type="ECO:0000256" key="3">
    <source>
        <dbReference type="ARBA" id="ARBA00022692"/>
    </source>
</evidence>
<dbReference type="GO" id="GO:0030672">
    <property type="term" value="C:synaptic vesicle membrane"/>
    <property type="evidence" value="ECO:0007669"/>
    <property type="project" value="TreeGrafter"/>
</dbReference>
<name>A0A8E0S161_9TREM</name>
<keyword evidence="6" id="KW-0325">Glycoprotein</keyword>
<accession>A0A8E0S161</accession>
<comment type="similarity">
    <text evidence="2">Belongs to the synaptophysin/synaptobrevin family.</text>
</comment>
<evidence type="ECO:0000313" key="10">
    <source>
        <dbReference type="EMBL" id="KAA0196293.1"/>
    </source>
</evidence>
<keyword evidence="4 8" id="KW-1133">Transmembrane helix</keyword>
<comment type="subcellular location">
    <subcellularLocation>
        <location evidence="1">Membrane</location>
        <topology evidence="1">Multi-pass membrane protein</topology>
    </subcellularLocation>
</comment>
<dbReference type="PROSITE" id="PS51225">
    <property type="entry name" value="MARVEL"/>
    <property type="match status" value="1"/>
</dbReference>
<gene>
    <name evidence="10" type="ORF">FBUS_04425</name>
</gene>
<evidence type="ECO:0000259" key="9">
    <source>
        <dbReference type="PROSITE" id="PS51225"/>
    </source>
</evidence>
<dbReference type="Proteomes" id="UP000728185">
    <property type="component" value="Unassembled WGS sequence"/>
</dbReference>
<feature type="domain" description="MARVEL" evidence="9">
    <location>
        <begin position="9"/>
        <end position="211"/>
    </location>
</feature>
<evidence type="ECO:0000256" key="6">
    <source>
        <dbReference type="ARBA" id="ARBA00023180"/>
    </source>
</evidence>
<feature type="transmembrane region" description="Helical" evidence="8">
    <location>
        <begin position="89"/>
        <end position="111"/>
    </location>
</feature>
<evidence type="ECO:0000256" key="4">
    <source>
        <dbReference type="ARBA" id="ARBA00022989"/>
    </source>
</evidence>
<dbReference type="AlphaFoldDB" id="A0A8E0S161"/>
<protein>
    <submittedName>
        <fullName evidence="10">Synaptophysin</fullName>
    </submittedName>
</protein>
<organism evidence="10 11">
    <name type="scientific">Fasciolopsis buskii</name>
    <dbReference type="NCBI Taxonomy" id="27845"/>
    <lineage>
        <taxon>Eukaryota</taxon>
        <taxon>Metazoa</taxon>
        <taxon>Spiralia</taxon>
        <taxon>Lophotrochozoa</taxon>
        <taxon>Platyhelminthes</taxon>
        <taxon>Trematoda</taxon>
        <taxon>Digenea</taxon>
        <taxon>Plagiorchiida</taxon>
        <taxon>Echinostomata</taxon>
        <taxon>Echinostomatoidea</taxon>
        <taxon>Fasciolidae</taxon>
        <taxon>Fasciolopsis</taxon>
    </lineage>
</organism>
<dbReference type="InterPro" id="IPR008253">
    <property type="entry name" value="Marvel"/>
</dbReference>
<dbReference type="Pfam" id="PF01284">
    <property type="entry name" value="MARVEL"/>
    <property type="match status" value="1"/>
</dbReference>
<keyword evidence="11" id="KW-1185">Reference proteome</keyword>
<dbReference type="PANTHER" id="PTHR10306:SF17">
    <property type="entry name" value="MARVEL DOMAIN-CONTAINING PROTEIN"/>
    <property type="match status" value="1"/>
</dbReference>
<keyword evidence="5 7" id="KW-0472">Membrane</keyword>
<feature type="transmembrane region" description="Helical" evidence="8">
    <location>
        <begin position="123"/>
        <end position="144"/>
    </location>
</feature>
<feature type="transmembrane region" description="Helical" evidence="8">
    <location>
        <begin position="20"/>
        <end position="43"/>
    </location>
</feature>
<evidence type="ECO:0000256" key="8">
    <source>
        <dbReference type="SAM" id="Phobius"/>
    </source>
</evidence>
<sequence length="233" mass="26312">MEASARYEVLKEPRGFIKVIQILMAICAFATTCDFSTTVIFIMGCDNSTTKWNNLTFTYPFRINTIPIDNCSEKQPQYLYGDFSSSAQFFVFSGVFIFLLCLIITALYVFYDDRYKADPRASQGDFIFSITVAILWFIASAAWADGVQQFKFYSQPSRIFNELKCAASNGFPNCTAFGNPTYGELNASLVFGFANIALWVASLWFIWKETSWFNRNDSLIDSHSVTAAEGSPM</sequence>
<reference evidence="10" key="1">
    <citation type="submission" date="2019-05" db="EMBL/GenBank/DDBJ databases">
        <title>Annotation for the trematode Fasciolopsis buski.</title>
        <authorList>
            <person name="Choi Y.-J."/>
        </authorList>
    </citation>
    <scope>NUCLEOTIDE SEQUENCE</scope>
    <source>
        <strain evidence="10">HT</strain>
        <tissue evidence="10">Whole worm</tissue>
    </source>
</reference>
<feature type="transmembrane region" description="Helical" evidence="8">
    <location>
        <begin position="187"/>
        <end position="207"/>
    </location>
</feature>
<evidence type="ECO:0000313" key="11">
    <source>
        <dbReference type="Proteomes" id="UP000728185"/>
    </source>
</evidence>
<dbReference type="PANTHER" id="PTHR10306">
    <property type="entry name" value="SYNAPTOPHYSIN"/>
    <property type="match status" value="1"/>
</dbReference>
<dbReference type="InterPro" id="IPR001285">
    <property type="entry name" value="Synaptophysin/porin"/>
</dbReference>
<evidence type="ECO:0000256" key="1">
    <source>
        <dbReference type="ARBA" id="ARBA00004141"/>
    </source>
</evidence>
<proteinExistence type="inferred from homology"/>